<keyword evidence="3" id="KW-1185">Reference proteome</keyword>
<organism evidence="2 3">
    <name type="scientific">Protopolystoma xenopodis</name>
    <dbReference type="NCBI Taxonomy" id="117903"/>
    <lineage>
        <taxon>Eukaryota</taxon>
        <taxon>Metazoa</taxon>
        <taxon>Spiralia</taxon>
        <taxon>Lophotrochozoa</taxon>
        <taxon>Platyhelminthes</taxon>
        <taxon>Monogenea</taxon>
        <taxon>Polyopisthocotylea</taxon>
        <taxon>Polystomatidea</taxon>
        <taxon>Polystomatidae</taxon>
        <taxon>Protopolystoma</taxon>
    </lineage>
</organism>
<gene>
    <name evidence="2" type="ORF">PXEA_LOCUS31621</name>
</gene>
<proteinExistence type="predicted"/>
<evidence type="ECO:0000256" key="1">
    <source>
        <dbReference type="SAM" id="Coils"/>
    </source>
</evidence>
<feature type="coiled-coil region" evidence="1">
    <location>
        <begin position="55"/>
        <end position="85"/>
    </location>
</feature>
<evidence type="ECO:0000313" key="2">
    <source>
        <dbReference type="EMBL" id="VEL38181.1"/>
    </source>
</evidence>
<dbReference type="AlphaFoldDB" id="A0A3S5BA27"/>
<comment type="caution">
    <text evidence="2">The sequence shown here is derived from an EMBL/GenBank/DDBJ whole genome shotgun (WGS) entry which is preliminary data.</text>
</comment>
<keyword evidence="1" id="KW-0175">Coiled coil</keyword>
<reference evidence="2" key="1">
    <citation type="submission" date="2018-11" db="EMBL/GenBank/DDBJ databases">
        <authorList>
            <consortium name="Pathogen Informatics"/>
        </authorList>
    </citation>
    <scope>NUCLEOTIDE SEQUENCE</scope>
</reference>
<dbReference type="Proteomes" id="UP000784294">
    <property type="component" value="Unassembled WGS sequence"/>
</dbReference>
<accession>A0A3S5BA27</accession>
<dbReference type="EMBL" id="CAAALY010257137">
    <property type="protein sequence ID" value="VEL38181.1"/>
    <property type="molecule type" value="Genomic_DNA"/>
</dbReference>
<sequence length="325" mass="36799">MAKAANSVSLLKSRNYNGLYLEERIHGYPSWSNEIDTEMETETERETGNKSLYGINKQNEEYNCKEKMNKEINKKNQVNRKKEQEFIGNCRQFYNSSVKNSLPNNGDFMHLKINDKIVDIFDQRIIGGKNAPRNKYNYIDQHSNITLLPTTPNLKEEDGTEYVKKATASFIRSPEKDILATSVIYDCSLASIQTAHKSLSLKERSPSLDDTSHIQSYNRPVQSCSLNVNPKQAGISDRMEFCLRLTDSSVIDGTSQRPSGAGLSHSLRCQDITITPTRRSTNFNSVEFANVLDPHHGVITKDLFHEQLSHLLACLESILVSYLLG</sequence>
<protein>
    <submittedName>
        <fullName evidence="2">Uncharacterized protein</fullName>
    </submittedName>
</protein>
<evidence type="ECO:0000313" key="3">
    <source>
        <dbReference type="Proteomes" id="UP000784294"/>
    </source>
</evidence>
<name>A0A3S5BA27_9PLAT</name>